<dbReference type="EMBL" id="QGGY01000006">
    <property type="protein sequence ID" value="PWJ75547.1"/>
    <property type="molecule type" value="Genomic_DNA"/>
</dbReference>
<accession>A0AB73T450</accession>
<evidence type="ECO:0000256" key="4">
    <source>
        <dbReference type="ARBA" id="ARBA00022553"/>
    </source>
</evidence>
<dbReference type="PANTHER" id="PTHR34220">
    <property type="entry name" value="SENSOR HISTIDINE KINASE YPDA"/>
    <property type="match status" value="1"/>
</dbReference>
<keyword evidence="6 11" id="KW-0418">Kinase</keyword>
<dbReference type="PROSITE" id="PS50885">
    <property type="entry name" value="HAMP"/>
    <property type="match status" value="1"/>
</dbReference>
<dbReference type="InterPro" id="IPR003594">
    <property type="entry name" value="HATPase_dom"/>
</dbReference>
<keyword evidence="4" id="KW-0597">Phosphoprotein</keyword>
<dbReference type="PANTHER" id="PTHR34220:SF7">
    <property type="entry name" value="SENSOR HISTIDINE KINASE YPDA"/>
    <property type="match status" value="1"/>
</dbReference>
<feature type="transmembrane region" description="Helical" evidence="8">
    <location>
        <begin position="286"/>
        <end position="305"/>
    </location>
</feature>
<dbReference type="Gene3D" id="6.10.340.10">
    <property type="match status" value="1"/>
</dbReference>
<evidence type="ECO:0000256" key="7">
    <source>
        <dbReference type="ARBA" id="ARBA00023012"/>
    </source>
</evidence>
<dbReference type="Pfam" id="PF02518">
    <property type="entry name" value="HATPase_c"/>
    <property type="match status" value="1"/>
</dbReference>
<dbReference type="Gene3D" id="3.30.565.10">
    <property type="entry name" value="Histidine kinase-like ATPase, C-terminal domain"/>
    <property type="match status" value="1"/>
</dbReference>
<evidence type="ECO:0000256" key="5">
    <source>
        <dbReference type="ARBA" id="ARBA00022679"/>
    </source>
</evidence>
<feature type="domain" description="Histidine kinase" evidence="9">
    <location>
        <begin position="475"/>
        <end position="577"/>
    </location>
</feature>
<evidence type="ECO:0000256" key="2">
    <source>
        <dbReference type="ARBA" id="ARBA00004370"/>
    </source>
</evidence>
<name>A0AB73T450_9FIRM</name>
<dbReference type="SUPFAM" id="SSF55874">
    <property type="entry name" value="ATPase domain of HSP90 chaperone/DNA topoisomerase II/histidine kinase"/>
    <property type="match status" value="1"/>
</dbReference>
<dbReference type="PRINTS" id="PR00344">
    <property type="entry name" value="BCTRLSENSOR"/>
</dbReference>
<keyword evidence="8" id="KW-1133">Transmembrane helix</keyword>
<organism evidence="11 12">
    <name type="scientific">Murimonas intestini</name>
    <dbReference type="NCBI Taxonomy" id="1337051"/>
    <lineage>
        <taxon>Bacteria</taxon>
        <taxon>Bacillati</taxon>
        <taxon>Bacillota</taxon>
        <taxon>Clostridia</taxon>
        <taxon>Lachnospirales</taxon>
        <taxon>Lachnospiraceae</taxon>
        <taxon>Murimonas</taxon>
    </lineage>
</organism>
<protein>
    <recommendedName>
        <fullName evidence="3">histidine kinase</fullName>
        <ecNumber evidence="3">2.7.13.3</ecNumber>
    </recommendedName>
</protein>
<dbReference type="InterPro" id="IPR010559">
    <property type="entry name" value="Sig_transdc_His_kin_internal"/>
</dbReference>
<comment type="subcellular location">
    <subcellularLocation>
        <location evidence="2">Membrane</location>
    </subcellularLocation>
</comment>
<reference evidence="11 12" key="1">
    <citation type="submission" date="2018-05" db="EMBL/GenBank/DDBJ databases">
        <authorList>
            <person name="Goeker M."/>
            <person name="Huntemann M."/>
            <person name="Clum A."/>
            <person name="Pillay M."/>
            <person name="Palaniappan K."/>
            <person name="Varghese N."/>
            <person name="Mikhailova N."/>
            <person name="Stamatis D."/>
            <person name="Reddy T."/>
            <person name="Daum C."/>
            <person name="Shapiro N."/>
            <person name="Ivanova N."/>
            <person name="Kyrpides N."/>
            <person name="Woyke T."/>
        </authorList>
    </citation>
    <scope>NUCLEOTIDE SEQUENCE [LARGE SCALE GENOMIC DNA]</scope>
    <source>
        <strain evidence="11 12">DSM 26524</strain>
    </source>
</reference>
<comment type="caution">
    <text evidence="11">The sequence shown here is derived from an EMBL/GenBank/DDBJ whole genome shotgun (WGS) entry which is preliminary data.</text>
</comment>
<gene>
    <name evidence="11" type="ORF">C7383_106117</name>
</gene>
<dbReference type="Pfam" id="PF06580">
    <property type="entry name" value="His_kinase"/>
    <property type="match status" value="1"/>
</dbReference>
<dbReference type="GO" id="GO:0000155">
    <property type="term" value="F:phosphorelay sensor kinase activity"/>
    <property type="evidence" value="ECO:0007669"/>
    <property type="project" value="InterPro"/>
</dbReference>
<evidence type="ECO:0000313" key="12">
    <source>
        <dbReference type="Proteomes" id="UP000245412"/>
    </source>
</evidence>
<dbReference type="InterPro" id="IPR003660">
    <property type="entry name" value="HAMP_dom"/>
</dbReference>
<keyword evidence="5" id="KW-0808">Transferase</keyword>
<dbReference type="CDD" id="cd06225">
    <property type="entry name" value="HAMP"/>
    <property type="match status" value="1"/>
</dbReference>
<comment type="catalytic activity">
    <reaction evidence="1">
        <text>ATP + protein L-histidine = ADP + protein N-phospho-L-histidine.</text>
        <dbReference type="EC" id="2.7.13.3"/>
    </reaction>
</comment>
<dbReference type="PROSITE" id="PS51257">
    <property type="entry name" value="PROKAR_LIPOPROTEIN"/>
    <property type="match status" value="1"/>
</dbReference>
<dbReference type="EC" id="2.7.13.3" evidence="3"/>
<evidence type="ECO:0000256" key="1">
    <source>
        <dbReference type="ARBA" id="ARBA00000085"/>
    </source>
</evidence>
<dbReference type="InterPro" id="IPR036890">
    <property type="entry name" value="HATPase_C_sf"/>
</dbReference>
<keyword evidence="8" id="KW-0472">Membrane</keyword>
<dbReference type="Proteomes" id="UP000245412">
    <property type="component" value="Unassembled WGS sequence"/>
</dbReference>
<dbReference type="InterPro" id="IPR005467">
    <property type="entry name" value="His_kinase_dom"/>
</dbReference>
<evidence type="ECO:0000259" key="10">
    <source>
        <dbReference type="PROSITE" id="PS50885"/>
    </source>
</evidence>
<evidence type="ECO:0000256" key="3">
    <source>
        <dbReference type="ARBA" id="ARBA00012438"/>
    </source>
</evidence>
<keyword evidence="7" id="KW-0902">Two-component regulatory system</keyword>
<dbReference type="SMART" id="SM00387">
    <property type="entry name" value="HATPase_c"/>
    <property type="match status" value="1"/>
</dbReference>
<evidence type="ECO:0000256" key="8">
    <source>
        <dbReference type="SAM" id="Phobius"/>
    </source>
</evidence>
<dbReference type="InterPro" id="IPR050640">
    <property type="entry name" value="Bact_2-comp_sensor_kinase"/>
</dbReference>
<evidence type="ECO:0000259" key="9">
    <source>
        <dbReference type="PROSITE" id="PS50109"/>
    </source>
</evidence>
<evidence type="ECO:0000256" key="6">
    <source>
        <dbReference type="ARBA" id="ARBA00022777"/>
    </source>
</evidence>
<sequence length="583" mass="67176">MLDSIKKKFKNMKLAGKMMSVYLLLAGISCCISIVALQASLNIYDKKLYEKSLQELDFFTQKVNAELQDIEELSYIIAMDQDIQEHLADAMALEYLSQGYNYEINKIRNIIQDKIMLYPVVENIVYTDRDSVSFTMGSYCGEPDEDTYQEFLQECRAKRGGYVMESPSLNYPYLISGRDILERKNASLTYLGTFILTSDVAGMIENTRDLLEAKDSVLYVYSDRGLVYGDEKEVPEYFQTDESQGYQVINYEGERYFLCYLKSSVNGWVYVNAFPYSQIFGQTMRIRYLMLGGFVLVFVILIFAMRKISGVITNPLDQLTESMKIVENGNFQGAKELLSEETGHDEVAILSQEFAVMLDKIDFLIHENYEKQLLLKDTEYKMLQAQINPHFLYNTLNALNWMVKAGRNQEAGRMIVELGRLLRASFAKEPYITVEEEVENARSYITIQQFRYQKRAEFAVETEGDLTHYMVPRMILQPLIENSIYYGVEKVLTMCRITVTVKEEADCIRMEVQDTGPGMSQEELEAVRSFDFKPKGHGIGLKNIRERLKIAYEENVFMIESRLGEGTKISILIPKRQKEGADV</sequence>
<dbReference type="RefSeq" id="WP_109626487.1">
    <property type="nucleotide sequence ID" value="NZ_JANKBI010000004.1"/>
</dbReference>
<dbReference type="InterPro" id="IPR004358">
    <property type="entry name" value="Sig_transdc_His_kin-like_C"/>
</dbReference>
<dbReference type="AlphaFoldDB" id="A0AB73T450"/>
<proteinExistence type="predicted"/>
<feature type="domain" description="HAMP" evidence="10">
    <location>
        <begin position="310"/>
        <end position="366"/>
    </location>
</feature>
<evidence type="ECO:0000313" key="11">
    <source>
        <dbReference type="EMBL" id="PWJ75547.1"/>
    </source>
</evidence>
<dbReference type="GO" id="GO:0016020">
    <property type="term" value="C:membrane"/>
    <property type="evidence" value="ECO:0007669"/>
    <property type="project" value="UniProtKB-SubCell"/>
</dbReference>
<keyword evidence="12" id="KW-1185">Reference proteome</keyword>
<dbReference type="PROSITE" id="PS50109">
    <property type="entry name" value="HIS_KIN"/>
    <property type="match status" value="1"/>
</dbReference>
<keyword evidence="8" id="KW-0812">Transmembrane</keyword>